<dbReference type="Proteomes" id="UP000020218">
    <property type="component" value="Unassembled WGS sequence"/>
</dbReference>
<dbReference type="STRING" id="1454001.AW08_01551"/>
<keyword evidence="1" id="KW-0472">Membrane</keyword>
<protein>
    <recommendedName>
        <fullName evidence="4">Cobalt transport protein</fullName>
    </recommendedName>
</protein>
<sequence length="198" mass="21705">MHPSTLLAAWFVGVVAIQLLAGKLLLAALIMLPVFGTVALRGWLQLVSRARWLLVSLLLVVAWGTAGDAAWNVPLAPSREGLHDAGTHAGRLLLLLMAVVVLRQRLPPREMLSGFYRLLTPLRRCGLDVDRAVVRLLLILDMQDRLPRPRDWRALLAVPASGEPQVFELSDRCLSAFDHLLLALLLISLLSLLALAVA</sequence>
<feature type="transmembrane region" description="Helical" evidence="1">
    <location>
        <begin position="180"/>
        <end position="197"/>
    </location>
</feature>
<evidence type="ECO:0000313" key="2">
    <source>
        <dbReference type="EMBL" id="EXI67946.1"/>
    </source>
</evidence>
<evidence type="ECO:0000256" key="1">
    <source>
        <dbReference type="SAM" id="Phobius"/>
    </source>
</evidence>
<keyword evidence="1" id="KW-1133">Transmembrane helix</keyword>
<gene>
    <name evidence="2" type="ORF">AW08_01551</name>
</gene>
<reference evidence="2" key="1">
    <citation type="submission" date="2014-02" db="EMBL/GenBank/DDBJ databases">
        <title>Expanding our view of genomic diversity in Candidatus Accumulibacter clades.</title>
        <authorList>
            <person name="Skennerton C.T."/>
            <person name="Barr J.J."/>
            <person name="Slater F.R."/>
            <person name="Bond P.L."/>
            <person name="Tyson G.W."/>
        </authorList>
    </citation>
    <scope>NUCLEOTIDE SEQUENCE [LARGE SCALE GENOMIC DNA]</scope>
</reference>
<evidence type="ECO:0008006" key="4">
    <source>
        <dbReference type="Google" id="ProtNLM"/>
    </source>
</evidence>
<keyword evidence="1" id="KW-0812">Transmembrane</keyword>
<evidence type="ECO:0000313" key="3">
    <source>
        <dbReference type="Proteomes" id="UP000020218"/>
    </source>
</evidence>
<feature type="transmembrane region" description="Helical" evidence="1">
    <location>
        <begin position="85"/>
        <end position="102"/>
    </location>
</feature>
<organism evidence="2 3">
    <name type="scientific">Candidatus Accumulibacter adjunctus</name>
    <dbReference type="NCBI Taxonomy" id="1454001"/>
    <lineage>
        <taxon>Bacteria</taxon>
        <taxon>Pseudomonadati</taxon>
        <taxon>Pseudomonadota</taxon>
        <taxon>Betaproteobacteria</taxon>
        <taxon>Candidatus Accumulibacter</taxon>
    </lineage>
</organism>
<dbReference type="PATRIC" id="fig|1454001.3.peg.1629"/>
<proteinExistence type="predicted"/>
<feature type="transmembrane region" description="Helical" evidence="1">
    <location>
        <begin position="51"/>
        <end position="73"/>
    </location>
</feature>
<dbReference type="EMBL" id="JFAX01000007">
    <property type="protein sequence ID" value="EXI67946.1"/>
    <property type="molecule type" value="Genomic_DNA"/>
</dbReference>
<dbReference type="AlphaFoldDB" id="A0A011MZE0"/>
<comment type="caution">
    <text evidence="2">The sequence shown here is derived from an EMBL/GenBank/DDBJ whole genome shotgun (WGS) entry which is preliminary data.</text>
</comment>
<accession>A0A011MZE0</accession>
<name>A0A011MZE0_9PROT</name>
<keyword evidence="3" id="KW-1185">Reference proteome</keyword>